<feature type="compositionally biased region" description="Polar residues" evidence="2">
    <location>
        <begin position="73"/>
        <end position="84"/>
    </location>
</feature>
<evidence type="ECO:0008006" key="5">
    <source>
        <dbReference type="Google" id="ProtNLM"/>
    </source>
</evidence>
<dbReference type="AlphaFoldDB" id="A0A8H4EYG3"/>
<dbReference type="EMBL" id="JAAECE010000007">
    <property type="protein sequence ID" value="KAF1799186.1"/>
    <property type="molecule type" value="Genomic_DNA"/>
</dbReference>
<name>A0A8H4EYG3_MUCCL</name>
<proteinExistence type="predicted"/>
<comment type="caution">
    <text evidence="3">The sequence shown here is derived from an EMBL/GenBank/DDBJ whole genome shotgun (WGS) entry which is preliminary data.</text>
</comment>
<feature type="coiled-coil region" evidence="1">
    <location>
        <begin position="188"/>
        <end position="218"/>
    </location>
</feature>
<gene>
    <name evidence="3" type="ORF">FB192DRAFT_1346042</name>
</gene>
<evidence type="ECO:0000313" key="3">
    <source>
        <dbReference type="EMBL" id="KAF1799186.1"/>
    </source>
</evidence>
<accession>A0A8H4EYG3</accession>
<reference evidence="3 4" key="1">
    <citation type="submission" date="2019-09" db="EMBL/GenBank/DDBJ databases">
        <authorList>
            <consortium name="DOE Joint Genome Institute"/>
            <person name="Mondo S.J."/>
            <person name="Navarro-Mendoza M.I."/>
            <person name="Perez-Arques C."/>
            <person name="Panchal S."/>
            <person name="Nicolas F.E."/>
            <person name="Ganguly P."/>
            <person name="Pangilinan J."/>
            <person name="Grigoriev I."/>
            <person name="Heitman J."/>
            <person name="Sanya K."/>
            <person name="Garre V."/>
        </authorList>
    </citation>
    <scope>NUCLEOTIDE SEQUENCE [LARGE SCALE GENOMIC DNA]</scope>
    <source>
        <strain evidence="3 4">MU402</strain>
    </source>
</reference>
<feature type="region of interest" description="Disordered" evidence="2">
    <location>
        <begin position="73"/>
        <end position="111"/>
    </location>
</feature>
<protein>
    <recommendedName>
        <fullName evidence="5">SWIM-type domain-containing protein</fullName>
    </recommendedName>
</protein>
<evidence type="ECO:0000256" key="1">
    <source>
        <dbReference type="SAM" id="Coils"/>
    </source>
</evidence>
<organism evidence="3 4">
    <name type="scientific">Mucor circinelloides f. lusitanicus</name>
    <name type="common">Mucor racemosus var. lusitanicus</name>
    <dbReference type="NCBI Taxonomy" id="29924"/>
    <lineage>
        <taxon>Eukaryota</taxon>
        <taxon>Fungi</taxon>
        <taxon>Fungi incertae sedis</taxon>
        <taxon>Mucoromycota</taxon>
        <taxon>Mucoromycotina</taxon>
        <taxon>Mucoromycetes</taxon>
        <taxon>Mucorales</taxon>
        <taxon>Mucorineae</taxon>
        <taxon>Mucoraceae</taxon>
        <taxon>Mucor</taxon>
    </lineage>
</organism>
<dbReference type="Proteomes" id="UP000469890">
    <property type="component" value="Unassembled WGS sequence"/>
</dbReference>
<keyword evidence="1" id="KW-0175">Coiled coil</keyword>
<evidence type="ECO:0000313" key="4">
    <source>
        <dbReference type="Proteomes" id="UP000469890"/>
    </source>
</evidence>
<evidence type="ECO:0000256" key="2">
    <source>
        <dbReference type="SAM" id="MobiDB-lite"/>
    </source>
</evidence>
<sequence>MNKIRSNLLVAAEKGSSSKGDACSCWDNRVNYDIPCACILSACGDVLPLNIVNKRWHILQYYEKFLEAQNTVLPSSSNEQTQTEEVPENVGESSAISVEEPASQPAPTLTELSEDSPVLNLVNENKQYLLTKQKIADAVKALQNAEASIADPITKVDQLLPPTVNVNRKGRKSNKGPKDNTKRMALFVEQFNQSQEKLKKKEAKIKKNEGVLKATRRKMESIELDEQL</sequence>